<dbReference type="PANTHER" id="PTHR42899">
    <property type="entry name" value="SPERMATOGENESIS-ASSOCIATED PROTEIN 20"/>
    <property type="match status" value="1"/>
</dbReference>
<sequence>MPNRLALASSPYLIQHADNPVDWWEWEPAAFAEARRRGVPVLLSVGYSSCHWCHVFARESFEDEVVAAFLNEHFVNIKVDREERPDIDAVYMEAVQAATGQGGWPMTVFLTPDAEPFYFGTYFPPAPRNGMPSFRQVLEGVRAAWADRRDEVAEVAGKIVRDLSQREISYGDTTAPGEEELTRALLGLTRDYDAQHGGFGGAPKFPPSMIVEFLLRHHARSGSEGALQMAADTCERMARGGIYDQLGGGFARYSVDREWQIPHFEKMLYDNALLCRVYAHLWRATGSELARRIALETADFMVRELRTDEGGFASALDADSDDGTGRHVEGAYYVWTPAQLAEVLGDEDAALASHYFGVTADGTFEEGASVLQLPQHEGVFDAEKVDSIRVRLLEARAARPAPGRDDKVVAAWNGLAIAALAETGAYFERPDLVDAALAAADLLVRVHLDDRAHLSRTSKDGQVGANAGVLEDYADVAEGFLALASVTGEGVWLEFAGLLLDHVLVRFVDAESGSLYDTASDAEQLIRRPQDPTDNAVPSGWSAAAGALLGYAAQTGAEPHRAAAERALGVVKALGPRVPRFIGWGLAVAEALLDGPREVAVVGPDLGDPATIALHRVALLATAPGAVVAVGVADSDELPLLAGRPLVGGAPTAYVCRNFTCDAPTTDPEGLRVALGG</sequence>
<dbReference type="SUPFAM" id="SSF48208">
    <property type="entry name" value="Six-hairpin glycosidases"/>
    <property type="match status" value="1"/>
</dbReference>
<gene>
    <name evidence="2" type="ORF">OHA22_15805</name>
</gene>
<dbReference type="CDD" id="cd02955">
    <property type="entry name" value="SSP411"/>
    <property type="match status" value="1"/>
</dbReference>
<evidence type="ECO:0000259" key="1">
    <source>
        <dbReference type="Pfam" id="PF03190"/>
    </source>
</evidence>
<dbReference type="AlphaFoldDB" id="A0AAU1ZWX4"/>
<proteinExistence type="predicted"/>
<dbReference type="InterPro" id="IPR024705">
    <property type="entry name" value="Ssp411"/>
</dbReference>
<protein>
    <submittedName>
        <fullName evidence="2">Thioredoxin domain-containing protein</fullName>
    </submittedName>
</protein>
<dbReference type="InterPro" id="IPR004879">
    <property type="entry name" value="Ssp411-like_TRX"/>
</dbReference>
<dbReference type="PANTHER" id="PTHR42899:SF1">
    <property type="entry name" value="SPERMATOGENESIS-ASSOCIATED PROTEIN 20"/>
    <property type="match status" value="1"/>
</dbReference>
<evidence type="ECO:0000313" key="2">
    <source>
        <dbReference type="EMBL" id="WTT16886.1"/>
    </source>
</evidence>
<dbReference type="PIRSF" id="PIRSF006402">
    <property type="entry name" value="UCP006402_thioredoxin"/>
    <property type="match status" value="1"/>
</dbReference>
<dbReference type="Pfam" id="PF03190">
    <property type="entry name" value="Thioredox_DsbH"/>
    <property type="match status" value="1"/>
</dbReference>
<dbReference type="Gene3D" id="3.40.30.10">
    <property type="entry name" value="Glutaredoxin"/>
    <property type="match status" value="1"/>
</dbReference>
<dbReference type="Gene3D" id="1.50.10.10">
    <property type="match status" value="1"/>
</dbReference>
<reference evidence="2" key="1">
    <citation type="submission" date="2022-10" db="EMBL/GenBank/DDBJ databases">
        <title>The complete genomes of actinobacterial strains from the NBC collection.</title>
        <authorList>
            <person name="Joergensen T.S."/>
            <person name="Alvarez Arevalo M."/>
            <person name="Sterndorff E.B."/>
            <person name="Faurdal D."/>
            <person name="Vuksanovic O."/>
            <person name="Mourched A.-S."/>
            <person name="Charusanti P."/>
            <person name="Shaw S."/>
            <person name="Blin K."/>
            <person name="Weber T."/>
        </authorList>
    </citation>
    <scope>NUCLEOTIDE SEQUENCE</scope>
    <source>
        <strain evidence="2">NBC_00093</strain>
    </source>
</reference>
<feature type="domain" description="Spermatogenesis-associated protein 20-like TRX" evidence="1">
    <location>
        <begin position="3"/>
        <end position="163"/>
    </location>
</feature>
<dbReference type="InterPro" id="IPR036249">
    <property type="entry name" value="Thioredoxin-like_sf"/>
</dbReference>
<name>A0AAU1ZWX4_9ACTN</name>
<dbReference type="InterPro" id="IPR012341">
    <property type="entry name" value="6hp_glycosidase-like_sf"/>
</dbReference>
<dbReference type="EMBL" id="CP108222">
    <property type="protein sequence ID" value="WTT16886.1"/>
    <property type="molecule type" value="Genomic_DNA"/>
</dbReference>
<accession>A0AAU1ZWX4</accession>
<dbReference type="GO" id="GO:0005975">
    <property type="term" value="P:carbohydrate metabolic process"/>
    <property type="evidence" value="ECO:0007669"/>
    <property type="project" value="InterPro"/>
</dbReference>
<organism evidence="2">
    <name type="scientific">Streptomyces sp. NBC_00093</name>
    <dbReference type="NCBI Taxonomy" id="2975649"/>
    <lineage>
        <taxon>Bacteria</taxon>
        <taxon>Bacillati</taxon>
        <taxon>Actinomycetota</taxon>
        <taxon>Actinomycetes</taxon>
        <taxon>Kitasatosporales</taxon>
        <taxon>Streptomycetaceae</taxon>
        <taxon>Streptomyces</taxon>
    </lineage>
</organism>
<dbReference type="InterPro" id="IPR008928">
    <property type="entry name" value="6-hairpin_glycosidase_sf"/>
</dbReference>
<dbReference type="SUPFAM" id="SSF52833">
    <property type="entry name" value="Thioredoxin-like"/>
    <property type="match status" value="1"/>
</dbReference>